<organism evidence="2 3">
    <name type="scientific">Caerostris darwini</name>
    <dbReference type="NCBI Taxonomy" id="1538125"/>
    <lineage>
        <taxon>Eukaryota</taxon>
        <taxon>Metazoa</taxon>
        <taxon>Ecdysozoa</taxon>
        <taxon>Arthropoda</taxon>
        <taxon>Chelicerata</taxon>
        <taxon>Arachnida</taxon>
        <taxon>Araneae</taxon>
        <taxon>Araneomorphae</taxon>
        <taxon>Entelegynae</taxon>
        <taxon>Araneoidea</taxon>
        <taxon>Araneidae</taxon>
        <taxon>Caerostris</taxon>
    </lineage>
</organism>
<feature type="region of interest" description="Disordered" evidence="1">
    <location>
        <begin position="105"/>
        <end position="131"/>
    </location>
</feature>
<evidence type="ECO:0000313" key="2">
    <source>
        <dbReference type="EMBL" id="GIX81140.1"/>
    </source>
</evidence>
<proteinExistence type="predicted"/>
<accession>A0AAV4NBG6</accession>
<evidence type="ECO:0000256" key="1">
    <source>
        <dbReference type="SAM" id="MobiDB-lite"/>
    </source>
</evidence>
<comment type="caution">
    <text evidence="2">The sequence shown here is derived from an EMBL/GenBank/DDBJ whole genome shotgun (WGS) entry which is preliminary data.</text>
</comment>
<dbReference type="Proteomes" id="UP001054837">
    <property type="component" value="Unassembled WGS sequence"/>
</dbReference>
<dbReference type="AlphaFoldDB" id="A0AAV4NBG6"/>
<reference evidence="2 3" key="1">
    <citation type="submission" date="2021-06" db="EMBL/GenBank/DDBJ databases">
        <title>Caerostris darwini draft genome.</title>
        <authorList>
            <person name="Kono N."/>
            <person name="Arakawa K."/>
        </authorList>
    </citation>
    <scope>NUCLEOTIDE SEQUENCE [LARGE SCALE GENOMIC DNA]</scope>
</reference>
<sequence>MKTFVFLCSAFEVIKRFDFFLKQLYYHKKNILRPPQPTPHPQYQHLGSNGENSSINWVDNLFSHSKTSTNGTERVFHFHGSLTFICSTPVSFEWRDISDLNQTPINIPTLSDRPRSRNSSPRSRVRPHPFGCGPRLAIRPLHTESVANRACGRALFSWRRPSISSIKSWVIG</sequence>
<evidence type="ECO:0008006" key="4">
    <source>
        <dbReference type="Google" id="ProtNLM"/>
    </source>
</evidence>
<gene>
    <name evidence="2" type="ORF">CDAR_89391</name>
</gene>
<name>A0AAV4NBG6_9ARAC</name>
<evidence type="ECO:0000313" key="3">
    <source>
        <dbReference type="Proteomes" id="UP001054837"/>
    </source>
</evidence>
<keyword evidence="3" id="KW-1185">Reference proteome</keyword>
<dbReference type="EMBL" id="BPLQ01001364">
    <property type="protein sequence ID" value="GIX81140.1"/>
    <property type="molecule type" value="Genomic_DNA"/>
</dbReference>
<protein>
    <recommendedName>
        <fullName evidence="4">Cytochrome c biogenesis B</fullName>
    </recommendedName>
</protein>